<dbReference type="FunCoup" id="G8YAN0">
    <property type="interactions" value="65"/>
</dbReference>
<sequence length="166" mass="18657">MSNLNTLSNSQKAQIKNAFTLIDGDSRDSLITKDDVVKLYTSLGEKPPSDKTLKAMFSQAGQQNSKGINFTQFSQILATEMSKFNDRESIRKALESFKHEGESDELVVDVERLKEACCSVQLGDIGSGDNRLSRRKFDESVEGFVKEQVDGKKIFLASKWMETYIE</sequence>
<dbReference type="eggNOG" id="KOG0027">
    <property type="taxonomic scope" value="Eukaryota"/>
</dbReference>
<dbReference type="Gene3D" id="1.10.238.10">
    <property type="entry name" value="EF-hand"/>
    <property type="match status" value="1"/>
</dbReference>
<dbReference type="HOGENOM" id="CLU_1594307_0_0_1"/>
<proteinExistence type="predicted"/>
<dbReference type="OrthoDB" id="429467at2759"/>
<dbReference type="Proteomes" id="UP000005222">
    <property type="component" value="Chromosome L"/>
</dbReference>
<keyword evidence="1" id="KW-0677">Repeat</keyword>
<dbReference type="InParanoid" id="G8YAN0"/>
<reference evidence="4" key="2">
    <citation type="journal article" date="2012" name="G3 (Bethesda)">
        <title>Pichia sorbitophila, an interspecies yeast hybrid reveals early steps of genome resolution following polyploidization.</title>
        <authorList>
            <person name="Leh Louis V."/>
            <person name="Despons L."/>
            <person name="Friedrich A."/>
            <person name="Martin T."/>
            <person name="Durrens P."/>
            <person name="Casaregola S."/>
            <person name="Neuveglise C."/>
            <person name="Fairhead C."/>
            <person name="Marck C."/>
            <person name="Cruz J.A."/>
            <person name="Straub M.L."/>
            <person name="Kugler V."/>
            <person name="Sacerdot C."/>
            <person name="Uzunov Z."/>
            <person name="Thierry A."/>
            <person name="Weiss S."/>
            <person name="Bleykasten C."/>
            <person name="De Montigny J."/>
            <person name="Jacques N."/>
            <person name="Jung P."/>
            <person name="Lemaire M."/>
            <person name="Mallet S."/>
            <person name="Morel G."/>
            <person name="Richard G.F."/>
            <person name="Sarkar A."/>
            <person name="Savel G."/>
            <person name="Schacherer J."/>
            <person name="Seret M.L."/>
            <person name="Talla E."/>
            <person name="Samson G."/>
            <person name="Jubin C."/>
            <person name="Poulain J."/>
            <person name="Vacherie B."/>
            <person name="Barbe V."/>
            <person name="Pelletier E."/>
            <person name="Sherman D.J."/>
            <person name="Westhof E."/>
            <person name="Weissenbach J."/>
            <person name="Baret P.V."/>
            <person name="Wincker P."/>
            <person name="Gaillardin C."/>
            <person name="Dujon B."/>
            <person name="Souciet J.L."/>
        </authorList>
    </citation>
    <scope>NUCLEOTIDE SEQUENCE [LARGE SCALE GENOMIC DNA]</scope>
    <source>
        <strain evidence="4">ATCC MYA-4447 / BCRC 22081 / CBS 7064 / NBRC 10061 / NRRL Y-12695</strain>
    </source>
</reference>
<gene>
    <name evidence="2" type="primary">Piso0_004197</name>
    <name evidence="2" type="ORF">GNLVRS01_PISO0K11582g</name>
    <name evidence="3" type="ORF">GNLVRS01_PISO0L11583g</name>
</gene>
<dbReference type="InterPro" id="IPR011992">
    <property type="entry name" value="EF-hand-dom_pair"/>
</dbReference>
<dbReference type="EMBL" id="FO082048">
    <property type="protein sequence ID" value="CCE84644.1"/>
    <property type="molecule type" value="Genomic_DNA"/>
</dbReference>
<dbReference type="EMBL" id="FO082049">
    <property type="protein sequence ID" value="CCE83613.1"/>
    <property type="molecule type" value="Genomic_DNA"/>
</dbReference>
<name>G8YAN0_PICSO</name>
<evidence type="ECO:0000313" key="4">
    <source>
        <dbReference type="Proteomes" id="UP000005222"/>
    </source>
</evidence>
<dbReference type="AlphaFoldDB" id="G8YAN0"/>
<protein>
    <submittedName>
        <fullName evidence="2">Piso0_004197 protein</fullName>
    </submittedName>
</protein>
<evidence type="ECO:0000256" key="1">
    <source>
        <dbReference type="ARBA" id="ARBA00022737"/>
    </source>
</evidence>
<dbReference type="InterPro" id="IPR050403">
    <property type="entry name" value="Myosin_RLC"/>
</dbReference>
<evidence type="ECO:0000313" key="3">
    <source>
        <dbReference type="EMBL" id="CCE84644.1"/>
    </source>
</evidence>
<dbReference type="Proteomes" id="UP000005222">
    <property type="component" value="Chromosome K"/>
</dbReference>
<accession>G8YAN0</accession>
<keyword evidence="4" id="KW-1185">Reference proteome</keyword>
<dbReference type="STRING" id="559304.G8YAN0"/>
<organism evidence="2 4">
    <name type="scientific">Pichia sorbitophila (strain ATCC MYA-4447 / BCRC 22081 / CBS 7064 / NBRC 10061 / NRRL Y-12695)</name>
    <name type="common">Hybrid yeast</name>
    <dbReference type="NCBI Taxonomy" id="559304"/>
    <lineage>
        <taxon>Eukaryota</taxon>
        <taxon>Fungi</taxon>
        <taxon>Dikarya</taxon>
        <taxon>Ascomycota</taxon>
        <taxon>Saccharomycotina</taxon>
        <taxon>Pichiomycetes</taxon>
        <taxon>Debaryomycetaceae</taxon>
        <taxon>Millerozyma</taxon>
    </lineage>
</organism>
<dbReference type="PANTHER" id="PTHR23049">
    <property type="entry name" value="MYOSIN REGULATORY LIGHT CHAIN 2"/>
    <property type="match status" value="1"/>
</dbReference>
<reference evidence="2" key="1">
    <citation type="submission" date="2011-10" db="EMBL/GenBank/DDBJ databases">
        <authorList>
            <person name="Genoscope - CEA"/>
        </authorList>
    </citation>
    <scope>NUCLEOTIDE SEQUENCE</scope>
</reference>
<dbReference type="SUPFAM" id="SSF47473">
    <property type="entry name" value="EF-hand"/>
    <property type="match status" value="1"/>
</dbReference>
<evidence type="ECO:0000313" key="2">
    <source>
        <dbReference type="EMBL" id="CCE83613.1"/>
    </source>
</evidence>